<sequence>MKITTFAATLLSLGIAADTAAAACCNVKVCDGFNRKGNCMGGCYPYGKTVKINRSGLKSSIGSGQTASDCFCTFGKNSQSCMLVNSKGQNAPNNCLTGINNLYCQRKK</sequence>
<reference evidence="1" key="1">
    <citation type="submission" date="2019-04" db="EMBL/GenBank/DDBJ databases">
        <authorList>
            <person name="Melise S."/>
            <person name="Noan J."/>
            <person name="Okalmin O."/>
        </authorList>
    </citation>
    <scope>NUCLEOTIDE SEQUENCE</scope>
    <source>
        <strain evidence="1">FN9</strain>
    </source>
</reference>
<organism evidence="1">
    <name type="scientific">Gibberella zeae</name>
    <name type="common">Wheat head blight fungus</name>
    <name type="synonym">Fusarium graminearum</name>
    <dbReference type="NCBI Taxonomy" id="5518"/>
    <lineage>
        <taxon>Eukaryota</taxon>
        <taxon>Fungi</taxon>
        <taxon>Dikarya</taxon>
        <taxon>Ascomycota</taxon>
        <taxon>Pezizomycotina</taxon>
        <taxon>Sordariomycetes</taxon>
        <taxon>Hypocreomycetidae</taxon>
        <taxon>Hypocreales</taxon>
        <taxon>Nectriaceae</taxon>
        <taxon>Fusarium</taxon>
    </lineage>
</organism>
<evidence type="ECO:0000313" key="1">
    <source>
        <dbReference type="EMBL" id="VIO60095.1"/>
    </source>
</evidence>
<proteinExistence type="predicted"/>
<dbReference type="EMBL" id="CAAKMV010000142">
    <property type="protein sequence ID" value="VIO60095.1"/>
    <property type="molecule type" value="Genomic_DNA"/>
</dbReference>
<gene>
    <name evidence="1" type="ORF">FUG_LOCUS386913</name>
</gene>
<dbReference type="AlphaFoldDB" id="A0A2H3HC97"/>
<protein>
    <submittedName>
        <fullName evidence="1">Uncharacterized protein</fullName>
    </submittedName>
</protein>
<name>A0A2H3HC97_GIBZA</name>
<accession>A0A2H3HC97</accession>
<dbReference type="OMA" id="AKTENRC"/>
<dbReference type="OrthoDB" id="4974629at2759"/>